<dbReference type="InterPro" id="IPR008978">
    <property type="entry name" value="HSP20-like_chaperone"/>
</dbReference>
<dbReference type="Pfam" id="PF00011">
    <property type="entry name" value="HSP20"/>
    <property type="match status" value="1"/>
</dbReference>
<dbReference type="InterPro" id="IPR031107">
    <property type="entry name" value="Small_HSP"/>
</dbReference>
<dbReference type="Proteomes" id="UP000594688">
    <property type="component" value="Chromosome"/>
</dbReference>
<evidence type="ECO:0000256" key="2">
    <source>
        <dbReference type="RuleBase" id="RU003616"/>
    </source>
</evidence>
<sequence>MNSSTLVPISLNRSGETISNEVERWLSSLFRGTGLFFDSHSEKTYGHEGSKTGTSHLTFAPRVDLAETDEMVHVIAELPGVAEKDIDVTFSEGILVLKGEKKPTLECENMHYHHKESICGKFYRRIILAKEVEEDKINASYANGVLSIKLPKTQKAKESVRKIPVQV</sequence>
<dbReference type="InterPro" id="IPR002068">
    <property type="entry name" value="A-crystallin/Hsp20_dom"/>
</dbReference>
<dbReference type="AlphaFoldDB" id="A0A7T0G202"/>
<dbReference type="EMBL" id="CP048685">
    <property type="protein sequence ID" value="QPJ63571.1"/>
    <property type="molecule type" value="Genomic_DNA"/>
</dbReference>
<dbReference type="PANTHER" id="PTHR11527">
    <property type="entry name" value="HEAT-SHOCK PROTEIN 20 FAMILY MEMBER"/>
    <property type="match status" value="1"/>
</dbReference>
<protein>
    <submittedName>
        <fullName evidence="4">Hsp20/alpha crystallin family protein</fullName>
    </submittedName>
</protein>
<gene>
    <name evidence="4" type="ORF">G3M70_17485</name>
</gene>
<evidence type="ECO:0000313" key="4">
    <source>
        <dbReference type="EMBL" id="QPJ63571.1"/>
    </source>
</evidence>
<comment type="similarity">
    <text evidence="1 2">Belongs to the small heat shock protein (HSP20) family.</text>
</comment>
<dbReference type="KEGG" id="nli:G3M70_17485"/>
<accession>A0A7T0G202</accession>
<reference evidence="4 5" key="1">
    <citation type="submission" date="2020-02" db="EMBL/GenBank/DDBJ databases">
        <title>Genomic and physiological characterization of two novel Nitrospinaceae genera.</title>
        <authorList>
            <person name="Mueller A.J."/>
            <person name="Jung M.-Y."/>
            <person name="Strachan C.R."/>
            <person name="Herbold C.W."/>
            <person name="Kirkegaard R.H."/>
            <person name="Daims H."/>
        </authorList>
    </citation>
    <scope>NUCLEOTIDE SEQUENCE [LARGE SCALE GENOMIC DNA]</scope>
    <source>
        <strain evidence="4">EB</strain>
    </source>
</reference>
<dbReference type="Gene3D" id="2.60.40.790">
    <property type="match status" value="1"/>
</dbReference>
<dbReference type="SUPFAM" id="SSF49764">
    <property type="entry name" value="HSP20-like chaperones"/>
    <property type="match status" value="1"/>
</dbReference>
<evidence type="ECO:0000256" key="1">
    <source>
        <dbReference type="PROSITE-ProRule" id="PRU00285"/>
    </source>
</evidence>
<dbReference type="PROSITE" id="PS01031">
    <property type="entry name" value="SHSP"/>
    <property type="match status" value="1"/>
</dbReference>
<dbReference type="CDD" id="cd06464">
    <property type="entry name" value="ACD_sHsps-like"/>
    <property type="match status" value="1"/>
</dbReference>
<name>A0A7T0G202_9BACT</name>
<evidence type="ECO:0000313" key="5">
    <source>
        <dbReference type="Proteomes" id="UP000594688"/>
    </source>
</evidence>
<proteinExistence type="inferred from homology"/>
<evidence type="ECO:0000259" key="3">
    <source>
        <dbReference type="PROSITE" id="PS01031"/>
    </source>
</evidence>
<feature type="domain" description="SHSP" evidence="3">
    <location>
        <begin position="54"/>
        <end position="167"/>
    </location>
</feature>
<organism evidence="4 5">
    <name type="scientific">Candidatus Nitronauta litoralis</name>
    <dbReference type="NCBI Taxonomy" id="2705533"/>
    <lineage>
        <taxon>Bacteria</taxon>
        <taxon>Pseudomonadati</taxon>
        <taxon>Nitrospinota/Tectimicrobiota group</taxon>
        <taxon>Nitrospinota</taxon>
        <taxon>Nitrospinia</taxon>
        <taxon>Nitrospinales</taxon>
        <taxon>Nitrospinaceae</taxon>
        <taxon>Candidatus Nitronauta</taxon>
    </lineage>
</organism>